<evidence type="ECO:0000256" key="2">
    <source>
        <dbReference type="ARBA" id="ARBA00008573"/>
    </source>
</evidence>
<evidence type="ECO:0000256" key="5">
    <source>
        <dbReference type="ARBA" id="ARBA00023136"/>
    </source>
</evidence>
<sequence length="343" mass="38160">MPLPKLPRSRGQAPAFVEKAVGKKGAAFAGLLFHMGYVLLALVLLNVIPEDLQNYLFTPAGVVVVGTIFPIIESIRAVCTFGTDDDTIWLTYWLAHGSFSYATEFVDSIAESNPLVKEHWYEFEFFFFLWLSLPVTDGATLLYDLVTRPYLVPVLQPIKKKLEGKLTALVLTAVNAGHIYMIWFAFMMMEEEAKRFIVIAAGTVYPLIASLVAVATPKGSDDTFWLTYWSCHGILFLAMDYAENYIGEVPGFYSLLLCATVYLMLPLFRGADAVFRTVIAPLAGLEENLLLRDAALLREELLEAVPESRRRDVCARAAAIFQEGQTRAIVQEEAGSNGKAKHQ</sequence>
<dbReference type="PANTHER" id="PTHR12300:SF161">
    <property type="entry name" value="RECEPTOR EXPRESSION-ENHANCING PROTEIN"/>
    <property type="match status" value="1"/>
</dbReference>
<gene>
    <name evidence="8" type="ORF">PPAR1163_LOCUS22600</name>
</gene>
<dbReference type="Pfam" id="PF03134">
    <property type="entry name" value="TB2_DP1_HVA22"/>
    <property type="match status" value="2"/>
</dbReference>
<evidence type="ECO:0000256" key="4">
    <source>
        <dbReference type="ARBA" id="ARBA00022989"/>
    </source>
</evidence>
<dbReference type="EMBL" id="HBGJ01035778">
    <property type="protein sequence ID" value="CAD9264214.1"/>
    <property type="molecule type" value="Transcribed_RNA"/>
</dbReference>
<evidence type="ECO:0000256" key="7">
    <source>
        <dbReference type="SAM" id="Phobius"/>
    </source>
</evidence>
<evidence type="ECO:0000313" key="8">
    <source>
        <dbReference type="EMBL" id="CAD9264214.1"/>
    </source>
</evidence>
<feature type="transmembrane region" description="Helical" evidence="7">
    <location>
        <begin position="26"/>
        <end position="48"/>
    </location>
</feature>
<evidence type="ECO:0000256" key="6">
    <source>
        <dbReference type="RuleBase" id="RU362006"/>
    </source>
</evidence>
<dbReference type="InterPro" id="IPR004345">
    <property type="entry name" value="TB2_DP1_HVA22"/>
</dbReference>
<keyword evidence="4 7" id="KW-1133">Transmembrane helix</keyword>
<name>A0A7S1UD02_9STRA</name>
<feature type="transmembrane region" description="Helical" evidence="7">
    <location>
        <begin position="195"/>
        <end position="216"/>
    </location>
</feature>
<organism evidence="8">
    <name type="scientific">Phaeomonas parva</name>
    <dbReference type="NCBI Taxonomy" id="124430"/>
    <lineage>
        <taxon>Eukaryota</taxon>
        <taxon>Sar</taxon>
        <taxon>Stramenopiles</taxon>
        <taxon>Ochrophyta</taxon>
        <taxon>Pinguiophyceae</taxon>
        <taxon>Pinguiochrysidales</taxon>
        <taxon>Pinguiochrysidaceae</taxon>
        <taxon>Phaeomonas</taxon>
    </lineage>
</organism>
<dbReference type="AlphaFoldDB" id="A0A7S1UD02"/>
<accession>A0A7S1UD02</accession>
<keyword evidence="5 7" id="KW-0472">Membrane</keyword>
<keyword evidence="3 7" id="KW-0812">Transmembrane</keyword>
<comment type="similarity">
    <text evidence="2 6">Belongs to the DP1 family.</text>
</comment>
<evidence type="ECO:0000256" key="1">
    <source>
        <dbReference type="ARBA" id="ARBA00004141"/>
    </source>
</evidence>
<feature type="transmembrane region" description="Helical" evidence="7">
    <location>
        <begin position="251"/>
        <end position="268"/>
    </location>
</feature>
<proteinExistence type="inferred from homology"/>
<feature type="transmembrane region" description="Helical" evidence="7">
    <location>
        <begin position="166"/>
        <end position="189"/>
    </location>
</feature>
<protein>
    <submittedName>
        <fullName evidence="8">Uncharacterized protein</fullName>
    </submittedName>
</protein>
<feature type="transmembrane region" description="Helical" evidence="7">
    <location>
        <begin position="55"/>
        <end position="72"/>
    </location>
</feature>
<evidence type="ECO:0000256" key="3">
    <source>
        <dbReference type="ARBA" id="ARBA00022692"/>
    </source>
</evidence>
<dbReference type="GO" id="GO:0016020">
    <property type="term" value="C:membrane"/>
    <property type="evidence" value="ECO:0007669"/>
    <property type="project" value="UniProtKB-SubCell"/>
</dbReference>
<reference evidence="8" key="1">
    <citation type="submission" date="2021-01" db="EMBL/GenBank/DDBJ databases">
        <authorList>
            <person name="Corre E."/>
            <person name="Pelletier E."/>
            <person name="Niang G."/>
            <person name="Scheremetjew M."/>
            <person name="Finn R."/>
            <person name="Kale V."/>
            <person name="Holt S."/>
            <person name="Cochrane G."/>
            <person name="Meng A."/>
            <person name="Brown T."/>
            <person name="Cohen L."/>
        </authorList>
    </citation>
    <scope>NUCLEOTIDE SEQUENCE</scope>
    <source>
        <strain evidence="8">CCMP2877</strain>
    </source>
</reference>
<comment type="subcellular location">
    <subcellularLocation>
        <location evidence="1 6">Membrane</location>
        <topology evidence="1 6">Multi-pass membrane protein</topology>
    </subcellularLocation>
</comment>
<dbReference type="PANTHER" id="PTHR12300">
    <property type="entry name" value="HVA22-LIKE PROTEINS"/>
    <property type="match status" value="1"/>
</dbReference>